<evidence type="ECO:0000256" key="3">
    <source>
        <dbReference type="ARBA" id="ARBA00022989"/>
    </source>
</evidence>
<comment type="subcellular location">
    <subcellularLocation>
        <location evidence="1">Membrane</location>
        <topology evidence="1">Multi-pass membrane protein</topology>
    </subcellularLocation>
</comment>
<organism evidence="6 7">
    <name type="scientific">Candidatus Kaiserbacteria bacterium RIFCSPHIGHO2_02_FULL_49_34</name>
    <dbReference type="NCBI Taxonomy" id="1798491"/>
    <lineage>
        <taxon>Bacteria</taxon>
        <taxon>Candidatus Kaiseribacteriota</taxon>
    </lineage>
</organism>
<name>A0A1F6DIH8_9BACT</name>
<feature type="transmembrane region" description="Helical" evidence="5">
    <location>
        <begin position="395"/>
        <end position="415"/>
    </location>
</feature>
<accession>A0A1F6DIH8</accession>
<keyword evidence="3 5" id="KW-1133">Transmembrane helix</keyword>
<evidence type="ECO:0000256" key="5">
    <source>
        <dbReference type="SAM" id="Phobius"/>
    </source>
</evidence>
<dbReference type="AlphaFoldDB" id="A0A1F6DIH8"/>
<evidence type="ECO:0000313" key="7">
    <source>
        <dbReference type="Proteomes" id="UP000176511"/>
    </source>
</evidence>
<evidence type="ECO:0000313" key="6">
    <source>
        <dbReference type="EMBL" id="OGG61130.1"/>
    </source>
</evidence>
<evidence type="ECO:0000256" key="2">
    <source>
        <dbReference type="ARBA" id="ARBA00022692"/>
    </source>
</evidence>
<feature type="transmembrane region" description="Helical" evidence="5">
    <location>
        <begin position="303"/>
        <end position="322"/>
    </location>
</feature>
<dbReference type="STRING" id="1798491.A3C87_03190"/>
<feature type="transmembrane region" description="Helical" evidence="5">
    <location>
        <begin position="223"/>
        <end position="243"/>
    </location>
</feature>
<feature type="transmembrane region" description="Helical" evidence="5">
    <location>
        <begin position="183"/>
        <end position="202"/>
    </location>
</feature>
<dbReference type="Pfam" id="PF01943">
    <property type="entry name" value="Polysacc_synt"/>
    <property type="match status" value="1"/>
</dbReference>
<keyword evidence="4 5" id="KW-0472">Membrane</keyword>
<dbReference type="InterPro" id="IPR002797">
    <property type="entry name" value="Polysacc_synth"/>
</dbReference>
<feature type="transmembrane region" description="Helical" evidence="5">
    <location>
        <begin position="263"/>
        <end position="282"/>
    </location>
</feature>
<dbReference type="Proteomes" id="UP000176511">
    <property type="component" value="Unassembled WGS sequence"/>
</dbReference>
<feature type="transmembrane region" description="Helical" evidence="5">
    <location>
        <begin position="56"/>
        <end position="74"/>
    </location>
</feature>
<dbReference type="CDD" id="cd13128">
    <property type="entry name" value="MATE_Wzx_like"/>
    <property type="match status" value="1"/>
</dbReference>
<reference evidence="6 7" key="1">
    <citation type="journal article" date="2016" name="Nat. Commun.">
        <title>Thousands of microbial genomes shed light on interconnected biogeochemical processes in an aquifer system.</title>
        <authorList>
            <person name="Anantharaman K."/>
            <person name="Brown C.T."/>
            <person name="Hug L.A."/>
            <person name="Sharon I."/>
            <person name="Castelle C.J."/>
            <person name="Probst A.J."/>
            <person name="Thomas B.C."/>
            <person name="Singh A."/>
            <person name="Wilkins M.J."/>
            <person name="Karaoz U."/>
            <person name="Brodie E.L."/>
            <person name="Williams K.H."/>
            <person name="Hubbard S.S."/>
            <person name="Banfield J.F."/>
        </authorList>
    </citation>
    <scope>NUCLEOTIDE SEQUENCE [LARGE SCALE GENOMIC DNA]</scope>
</reference>
<dbReference type="InterPro" id="IPR052556">
    <property type="entry name" value="PolySynth_Transporter"/>
</dbReference>
<evidence type="ECO:0000256" key="1">
    <source>
        <dbReference type="ARBA" id="ARBA00004141"/>
    </source>
</evidence>
<protein>
    <submittedName>
        <fullName evidence="6">Uncharacterized protein</fullName>
    </submittedName>
</protein>
<dbReference type="PANTHER" id="PTHR43424:SF1">
    <property type="entry name" value="LOCUS PUTATIVE PROTEIN 1-RELATED"/>
    <property type="match status" value="1"/>
</dbReference>
<feature type="transmembrane region" description="Helical" evidence="5">
    <location>
        <begin position="328"/>
        <end position="349"/>
    </location>
</feature>
<sequence>MNIFARLAAKRHDTGLRRYTKNLGWMFFARIGTMAIGLLATAYIARNLGPTSYGELSYAISFVMLVGMFASLGIDQTISRELILFPEKRNAVMGTALSMRLGAGIFAMVLCILLAYFISPHDVSLLLIFIISSTLVLSSFSLLGQEFQAQVESKWPSIASIIIVTILNLFKIVIIMFGGGVLYLAAILVLEPILYAGSYIYLRTKRFGALQTLSFDPVLARLIIADATPLILVSAFSTIYARIDQIFIKHMIDATSVGLYDAAVRLSEVWYFVPGIIIAGLLPAIGNAKKTNDILYRKRIQKLFFFLFAATLTLALLTSIIAKPLVAIVFGAAFAGAAPVLMLYIWSNIGAALTHITHQILLLERLPKYILFSSFFGMAANLILCIMLIPKYGMLGAAFGSLVAYILPFLSLFLLPKTRTLLTNILFAHKR</sequence>
<dbReference type="EMBL" id="MFLE01000025">
    <property type="protein sequence ID" value="OGG61130.1"/>
    <property type="molecule type" value="Genomic_DNA"/>
</dbReference>
<feature type="transmembrane region" description="Helical" evidence="5">
    <location>
        <begin position="124"/>
        <end position="143"/>
    </location>
</feature>
<gene>
    <name evidence="6" type="ORF">A3C87_03190</name>
</gene>
<keyword evidence="2 5" id="KW-0812">Transmembrane</keyword>
<proteinExistence type="predicted"/>
<feature type="transmembrane region" description="Helical" evidence="5">
    <location>
        <begin position="155"/>
        <end position="177"/>
    </location>
</feature>
<dbReference type="PANTHER" id="PTHR43424">
    <property type="entry name" value="LOCUS PUTATIVE PROTEIN 1-RELATED"/>
    <property type="match status" value="1"/>
</dbReference>
<comment type="caution">
    <text evidence="6">The sequence shown here is derived from an EMBL/GenBank/DDBJ whole genome shotgun (WGS) entry which is preliminary data.</text>
</comment>
<feature type="transmembrane region" description="Helical" evidence="5">
    <location>
        <begin position="23"/>
        <end position="44"/>
    </location>
</feature>
<feature type="transmembrane region" description="Helical" evidence="5">
    <location>
        <begin position="369"/>
        <end position="389"/>
    </location>
</feature>
<evidence type="ECO:0000256" key="4">
    <source>
        <dbReference type="ARBA" id="ARBA00023136"/>
    </source>
</evidence>
<dbReference type="GO" id="GO:0016020">
    <property type="term" value="C:membrane"/>
    <property type="evidence" value="ECO:0007669"/>
    <property type="project" value="UniProtKB-SubCell"/>
</dbReference>
<feature type="transmembrane region" description="Helical" evidence="5">
    <location>
        <begin position="95"/>
        <end position="118"/>
    </location>
</feature>